<organism evidence="1 2">
    <name type="scientific">Leptospira johnsonii</name>
    <dbReference type="NCBI Taxonomy" id="1917820"/>
    <lineage>
        <taxon>Bacteria</taxon>
        <taxon>Pseudomonadati</taxon>
        <taxon>Spirochaetota</taxon>
        <taxon>Spirochaetia</taxon>
        <taxon>Leptospirales</taxon>
        <taxon>Leptospiraceae</taxon>
        <taxon>Leptospira</taxon>
    </lineage>
</organism>
<dbReference type="OrthoDB" id="340142at2"/>
<reference evidence="1 2" key="1">
    <citation type="submission" date="2018-02" db="EMBL/GenBank/DDBJ databases">
        <title>Novel Leptospira species isolated from soil and water in Japan.</title>
        <authorList>
            <person name="Nakao R."/>
            <person name="Masuzawa T."/>
        </authorList>
    </citation>
    <scope>NUCLEOTIDE SEQUENCE [LARGE SCALE GENOMIC DNA]</scope>
    <source>
        <strain evidence="1 2">E8</strain>
    </source>
</reference>
<sequence>MFDLIVRIVVRKVILASVLFSFVGCLSDLGFGSGDVDITKATWLVAEKIPLIRDKGGLPGLPTPPVVPIDNLFSLPPGTKVKAASLGGTIDPTGTNILNDFDGDGILNTNETTTNVWVADYPMIDAIIAPPVTMKIYIQISSNQNSDELVSEIGSQDFASTRNDGSEKIHQNELNLKTVQFQDTYSDSISFNGANSLSESFGVKYQGTGANYGTSSSKNWGVTASTNKTLTKWADKPFVNNLDREGWNVKANSSSDKAMKYRRDKASKIDETSKVDPNAGYVRAALYIENQSVNMPVKIKNILCSLMFETGEGDLIPIQSFRLMNTDNSPFEVSVYGGTKFGPYVIELTNLNTAEIERAISSGYTPKIYIVDYEMTHVADSNYRSALLNFTGDNLKIVEENSKARTALIKIFGPGFREMYRVAAFDLGSGISDPCQTKSVVGDLSPGVSLRTALNRIACSGLEIEYEDVVVDFQDIAPKLSASRVFAKGIKSIGGVKNTILCDRQENIIGSDNNPRTACVQKPFSEWTPEQKENGGVWVVFSKGKYYNFTEYLLTQGENPEVIKFDPNAPRPASVLKGIDSTLWAGDRVDIVYISLRDYGAKIRDFGTNPLVTNLPFKMNTAWDLDSLGPHPYYPNTKSIYLGAVGFGEQIELSIKLDKTQYLNPSFGAPSISGNFQYFKDFSYNRITTPLLFERTEVADFEISMGFGGQRSDWMHIERDLNNSDPYKLQSCGVNFIHSTQTLTLCVKLPTQHEVLDTETSVVELYVRPSLNNAYRRTVWPLPYYKVGKMRGTLADAVVSGASTIRVLKPFGLLEQYDVLVIGDNSQQFTILNISSADSEGAVTLTLDQPVGFDAIKTTTVITLSGLETPDIKITQDSGFITKWNQEATTAFLPTAYTTAQNLTFSAGQSIDCLANPKHPVGCLGFATDFNAVNWMGNYNKGVALWSSWADGGDFSNFLSSGMFGLTTSNGLVYKLEPGASDYMVGEHTGSNPIYGPIAISNGDYTLVIWRKDSDIWGRLYTNSTQAAVGVQFDMNTSTNPINGNFTAKVNENGKVILAWENGLDLFVSFWDMPTKTRIGTESKVATRLRVPVSSVTMNIDVAIGTNRALVTYENSYITSSIEYIGNWTQHDALARLYDVATATAVAAAFTYSGGNDLAGWGKTSVSAVAIGNYALLSNITAYDNGSSVFTLPYDLAAGAAIGGPVRTLDSAGAGISGSIRTGLYTAGGANPVYGMVVWRTAQGYLRARGINVSAGSLIGGSTFNVESGTVNPIWNMSVTKNPGVIVYATTADNNVRLRTFAMPEGQLGTSNSLVLNSANPATSRNGGSVLLVGKNAIATWEHVEGSISKTIRGRVAVIDPDNTDVNKKFFLKGSGEFFLSTTNQGFQSNVNTTATPDTSNAMAFWLAQDTLQPRVRGFNVSLQNPGALQFGLNNFFIAPLIERDYTITSKIKF</sequence>
<dbReference type="PROSITE" id="PS51257">
    <property type="entry name" value="PROKAR_LIPOPROTEIN"/>
    <property type="match status" value="1"/>
</dbReference>
<dbReference type="NCBIfam" id="NF038383">
    <property type="entry name" value="lipo_LIC12048"/>
    <property type="match status" value="1"/>
</dbReference>
<proteinExistence type="predicted"/>
<keyword evidence="1" id="KW-0449">Lipoprotein</keyword>
<name>A0A2P2CXV4_9LEPT</name>
<dbReference type="Proteomes" id="UP000245076">
    <property type="component" value="Unassembled WGS sequence"/>
</dbReference>
<gene>
    <name evidence="1" type="ORF">LPTSP1_02180</name>
</gene>
<evidence type="ECO:0000313" key="2">
    <source>
        <dbReference type="Proteomes" id="UP000245076"/>
    </source>
</evidence>
<accession>A0A2P2CXV4</accession>
<dbReference type="EMBL" id="BFAY01000004">
    <property type="protein sequence ID" value="GBF37239.1"/>
    <property type="molecule type" value="Genomic_DNA"/>
</dbReference>
<dbReference type="RefSeq" id="WP_135354744.1">
    <property type="nucleotide sequence ID" value="NZ_BFAY01000004.1"/>
</dbReference>
<keyword evidence="2" id="KW-1185">Reference proteome</keyword>
<evidence type="ECO:0000313" key="1">
    <source>
        <dbReference type="EMBL" id="GBF37239.1"/>
    </source>
</evidence>
<comment type="caution">
    <text evidence="1">The sequence shown here is derived from an EMBL/GenBank/DDBJ whole genome shotgun (WGS) entry which is preliminary data.</text>
</comment>
<protein>
    <submittedName>
        <fullName evidence="1">Putative lipoprotein</fullName>
    </submittedName>
</protein>